<comment type="catalytic activity">
    <reaction evidence="9">
        <text>L-seryl-[protein] + ATP = O-phospho-L-seryl-[protein] + ADP + H(+)</text>
        <dbReference type="Rhea" id="RHEA:17989"/>
        <dbReference type="Rhea" id="RHEA-COMP:9863"/>
        <dbReference type="Rhea" id="RHEA-COMP:11604"/>
        <dbReference type="ChEBI" id="CHEBI:15378"/>
        <dbReference type="ChEBI" id="CHEBI:29999"/>
        <dbReference type="ChEBI" id="CHEBI:30616"/>
        <dbReference type="ChEBI" id="CHEBI:83421"/>
        <dbReference type="ChEBI" id="CHEBI:456216"/>
        <dbReference type="EC" id="2.7.11.1"/>
    </reaction>
</comment>
<evidence type="ECO:0000313" key="14">
    <source>
        <dbReference type="Proteomes" id="UP001153709"/>
    </source>
</evidence>
<dbReference type="PROSITE" id="PS50011">
    <property type="entry name" value="PROTEIN_KINASE_DOM"/>
    <property type="match status" value="1"/>
</dbReference>
<keyword evidence="5 10" id="KW-0547">Nucleotide-binding</keyword>
<dbReference type="FunFam" id="1.10.510.10:FF:000754">
    <property type="entry name" value="Interleukin-1 receptor-associated kinase"/>
    <property type="match status" value="1"/>
</dbReference>
<reference evidence="13" key="1">
    <citation type="submission" date="2022-01" db="EMBL/GenBank/DDBJ databases">
        <authorList>
            <person name="King R."/>
        </authorList>
    </citation>
    <scope>NUCLEOTIDE SEQUENCE</scope>
</reference>
<evidence type="ECO:0000256" key="2">
    <source>
        <dbReference type="ARBA" id="ARBA00012513"/>
    </source>
</evidence>
<organism evidence="13 14">
    <name type="scientific">Diabrotica balteata</name>
    <name type="common">Banded cucumber beetle</name>
    <dbReference type="NCBI Taxonomy" id="107213"/>
    <lineage>
        <taxon>Eukaryota</taxon>
        <taxon>Metazoa</taxon>
        <taxon>Ecdysozoa</taxon>
        <taxon>Arthropoda</taxon>
        <taxon>Hexapoda</taxon>
        <taxon>Insecta</taxon>
        <taxon>Pterygota</taxon>
        <taxon>Neoptera</taxon>
        <taxon>Endopterygota</taxon>
        <taxon>Coleoptera</taxon>
        <taxon>Polyphaga</taxon>
        <taxon>Cucujiformia</taxon>
        <taxon>Chrysomeloidea</taxon>
        <taxon>Chrysomelidae</taxon>
        <taxon>Galerucinae</taxon>
        <taxon>Diabroticina</taxon>
        <taxon>Diabroticites</taxon>
        <taxon>Diabrotica</taxon>
    </lineage>
</organism>
<evidence type="ECO:0000256" key="9">
    <source>
        <dbReference type="ARBA" id="ARBA00048679"/>
    </source>
</evidence>
<feature type="domain" description="Protein kinase" evidence="12">
    <location>
        <begin position="462"/>
        <end position="739"/>
    </location>
</feature>
<dbReference type="GO" id="GO:0005524">
    <property type="term" value="F:ATP binding"/>
    <property type="evidence" value="ECO:0007669"/>
    <property type="project" value="UniProtKB-UniRule"/>
</dbReference>
<keyword evidence="4" id="KW-0808">Transferase</keyword>
<dbReference type="InterPro" id="IPR011009">
    <property type="entry name" value="Kinase-like_dom_sf"/>
</dbReference>
<dbReference type="SMART" id="SM00220">
    <property type="entry name" value="S_TKc"/>
    <property type="match status" value="1"/>
</dbReference>
<dbReference type="OrthoDB" id="4062651at2759"/>
<sequence>MSEILMEPSLEIRKLRPSQIRELSSILETHELWKRLMSIIPKSLEKTNYKCDLTTHNPHKYTAEHFRLIENESDKSRRSCTEILLDEWGTSGRIRPALGHLLYLLTKANLFRAADYVAVDLLHQEKPKRPDVGPEAEIPVNLSEIIQQRDEDDDIEHILDDVDYVSEAVNLIRRYSDKTPKKVNKIPDIVITPDVEENRVPTFQTPIVTVRPKEPEVQEDVSDMIKFSTTQIQNSTVTEMDSQEIPAVVNIINSENISGPQEMNMPNLSMIMNSNINNSNSNSNNESTVDNSASSISNTMSESYSQSSVQSESSVTDSYSPAFSQILGSTIQPETTGENVPNLSVLNLQPERAESEVNVRADETTSEASMMPDLDLLQQQSEVITDSNNLPDFNTLQVSTIASQSIQLSNASQISSESSTKTRSCSSPLPNLSLDTVLPHYSYQNLETATNYFNESKYIGQKYEGRLLGSGEFGSVFLALGLLNKPIAVKKLFIGDVEVVDIDDEVTKQFRTEVEVLSKYKHDNLLSLLGYSCDGSTYCLLYDYIPGGPLKDRLQNSSNILSWKQRLNIAMGTSKAIAYLHTAFPTPLLHRDIKSANILLDSRDQPKLGDFGLIKLMTTQNMNTSTTVFGTSAYMPPEAFGGDASVQFDTFSFGVVVLELLTSLPAIDNDREGTDLVTHIAETIENDDISVVVDYRAGTWKENNADYAMKFYKISQCCLEEKIRRPTMVQVKTALDDLVKDIR</sequence>
<evidence type="ECO:0000256" key="8">
    <source>
        <dbReference type="ARBA" id="ARBA00047899"/>
    </source>
</evidence>
<dbReference type="Gene3D" id="1.10.533.10">
    <property type="entry name" value="Death Domain, Fas"/>
    <property type="match status" value="1"/>
</dbReference>
<dbReference type="GO" id="GO:0004674">
    <property type="term" value="F:protein serine/threonine kinase activity"/>
    <property type="evidence" value="ECO:0007669"/>
    <property type="project" value="UniProtKB-KW"/>
</dbReference>
<feature type="compositionally biased region" description="Low complexity" evidence="11">
    <location>
        <begin position="301"/>
        <end position="316"/>
    </location>
</feature>
<dbReference type="SUPFAM" id="SSF56112">
    <property type="entry name" value="Protein kinase-like (PK-like)"/>
    <property type="match status" value="1"/>
</dbReference>
<feature type="compositionally biased region" description="Polar residues" evidence="11">
    <location>
        <begin position="286"/>
        <end position="300"/>
    </location>
</feature>
<evidence type="ECO:0000259" key="12">
    <source>
        <dbReference type="PROSITE" id="PS50011"/>
    </source>
</evidence>
<dbReference type="Pfam" id="PF14786">
    <property type="entry name" value="Death_2"/>
    <property type="match status" value="1"/>
</dbReference>
<evidence type="ECO:0000256" key="11">
    <source>
        <dbReference type="SAM" id="MobiDB-lite"/>
    </source>
</evidence>
<comment type="catalytic activity">
    <reaction evidence="8">
        <text>L-threonyl-[protein] + ATP = O-phospho-L-threonyl-[protein] + ADP + H(+)</text>
        <dbReference type="Rhea" id="RHEA:46608"/>
        <dbReference type="Rhea" id="RHEA-COMP:11060"/>
        <dbReference type="Rhea" id="RHEA-COMP:11605"/>
        <dbReference type="ChEBI" id="CHEBI:15378"/>
        <dbReference type="ChEBI" id="CHEBI:30013"/>
        <dbReference type="ChEBI" id="CHEBI:30616"/>
        <dbReference type="ChEBI" id="CHEBI:61977"/>
        <dbReference type="ChEBI" id="CHEBI:456216"/>
        <dbReference type="EC" id="2.7.11.1"/>
    </reaction>
</comment>
<evidence type="ECO:0000256" key="5">
    <source>
        <dbReference type="ARBA" id="ARBA00022741"/>
    </source>
</evidence>
<keyword evidence="14" id="KW-1185">Reference proteome</keyword>
<dbReference type="InterPro" id="IPR000719">
    <property type="entry name" value="Prot_kinase_dom"/>
</dbReference>
<evidence type="ECO:0000256" key="10">
    <source>
        <dbReference type="PROSITE-ProRule" id="PRU10141"/>
    </source>
</evidence>
<dbReference type="InterPro" id="IPR029397">
    <property type="entry name" value="Tube_Death"/>
</dbReference>
<keyword evidence="3" id="KW-0723">Serine/threonine-protein kinase</keyword>
<protein>
    <recommendedName>
        <fullName evidence="2">non-specific serine/threonine protein kinase</fullName>
        <ecNumber evidence="2">2.7.11.1</ecNumber>
    </recommendedName>
</protein>
<dbReference type="Proteomes" id="UP001153709">
    <property type="component" value="Chromosome 4"/>
</dbReference>
<dbReference type="PROSITE" id="PS00107">
    <property type="entry name" value="PROTEIN_KINASE_ATP"/>
    <property type="match status" value="1"/>
</dbReference>
<evidence type="ECO:0000256" key="1">
    <source>
        <dbReference type="ARBA" id="ARBA00008718"/>
    </source>
</evidence>
<feature type="region of interest" description="Disordered" evidence="11">
    <location>
        <begin position="272"/>
        <end position="316"/>
    </location>
</feature>
<comment type="similarity">
    <text evidence="1">Belongs to the protein kinase superfamily. TKL Ser/Thr protein kinase family. Pelle subfamily.</text>
</comment>
<dbReference type="InterPro" id="IPR017441">
    <property type="entry name" value="Protein_kinase_ATP_BS"/>
</dbReference>
<dbReference type="PANTHER" id="PTHR48006:SF102">
    <property type="entry name" value="LEUCINE-RICH REPEAT-CONTAINING PROTEIN DDB_G0281931-RELATED"/>
    <property type="match status" value="1"/>
</dbReference>
<keyword evidence="6" id="KW-0418">Kinase</keyword>
<evidence type="ECO:0000313" key="13">
    <source>
        <dbReference type="EMBL" id="CAG9833893.1"/>
    </source>
</evidence>
<evidence type="ECO:0000256" key="4">
    <source>
        <dbReference type="ARBA" id="ARBA00022679"/>
    </source>
</evidence>
<feature type="compositionally biased region" description="Low complexity" evidence="11">
    <location>
        <begin position="272"/>
        <end position="285"/>
    </location>
</feature>
<dbReference type="Gene3D" id="3.30.200.20">
    <property type="entry name" value="Phosphorylase Kinase, domain 1"/>
    <property type="match status" value="1"/>
</dbReference>
<dbReference type="Gene3D" id="1.10.510.10">
    <property type="entry name" value="Transferase(Phosphotransferase) domain 1"/>
    <property type="match status" value="1"/>
</dbReference>
<gene>
    <name evidence="13" type="ORF">DIABBA_LOCUS7256</name>
</gene>
<dbReference type="EC" id="2.7.11.1" evidence="2"/>
<dbReference type="PROSITE" id="PS00108">
    <property type="entry name" value="PROTEIN_KINASE_ST"/>
    <property type="match status" value="1"/>
</dbReference>
<dbReference type="EMBL" id="OU898279">
    <property type="protein sequence ID" value="CAG9833893.1"/>
    <property type="molecule type" value="Genomic_DNA"/>
</dbReference>
<dbReference type="Pfam" id="PF00069">
    <property type="entry name" value="Pkinase"/>
    <property type="match status" value="1"/>
</dbReference>
<feature type="binding site" evidence="10">
    <location>
        <position position="491"/>
    </location>
    <ligand>
        <name>ATP</name>
        <dbReference type="ChEBI" id="CHEBI:30616"/>
    </ligand>
</feature>
<dbReference type="InterPro" id="IPR008271">
    <property type="entry name" value="Ser/Thr_kinase_AS"/>
</dbReference>
<dbReference type="AlphaFoldDB" id="A0A9N9T083"/>
<keyword evidence="7 10" id="KW-0067">ATP-binding</keyword>
<dbReference type="InterPro" id="IPR011029">
    <property type="entry name" value="DEATH-like_dom_sf"/>
</dbReference>
<dbReference type="SUPFAM" id="SSF47986">
    <property type="entry name" value="DEATH domain"/>
    <property type="match status" value="1"/>
</dbReference>
<accession>A0A9N9T083</accession>
<proteinExistence type="inferred from homology"/>
<dbReference type="CDD" id="cd08308">
    <property type="entry name" value="Death_Tube"/>
    <property type="match status" value="1"/>
</dbReference>
<evidence type="ECO:0000256" key="3">
    <source>
        <dbReference type="ARBA" id="ARBA00022527"/>
    </source>
</evidence>
<dbReference type="InterPro" id="IPR051824">
    <property type="entry name" value="LRR_Rcpt-Like_S/T_Kinase"/>
</dbReference>
<name>A0A9N9T083_DIABA</name>
<evidence type="ECO:0000256" key="7">
    <source>
        <dbReference type="ARBA" id="ARBA00022840"/>
    </source>
</evidence>
<dbReference type="PANTHER" id="PTHR48006">
    <property type="entry name" value="LEUCINE-RICH REPEAT-CONTAINING PROTEIN DDB_G0281931-RELATED"/>
    <property type="match status" value="1"/>
</dbReference>
<evidence type="ECO:0000256" key="6">
    <source>
        <dbReference type="ARBA" id="ARBA00022777"/>
    </source>
</evidence>